<feature type="region of interest" description="Disordered" evidence="1">
    <location>
        <begin position="141"/>
        <end position="268"/>
    </location>
</feature>
<name>A0A7J7W3P7_PIPKU</name>
<keyword evidence="2" id="KW-0812">Transmembrane</keyword>
<proteinExistence type="predicted"/>
<feature type="compositionally biased region" description="Acidic residues" evidence="1">
    <location>
        <begin position="252"/>
        <end position="264"/>
    </location>
</feature>
<dbReference type="Proteomes" id="UP000558488">
    <property type="component" value="Unassembled WGS sequence"/>
</dbReference>
<gene>
    <name evidence="3" type="ORF">mPipKuh1_008189</name>
</gene>
<evidence type="ECO:0000256" key="2">
    <source>
        <dbReference type="SAM" id="Phobius"/>
    </source>
</evidence>
<dbReference type="EMBL" id="JACAGB010000012">
    <property type="protein sequence ID" value="KAF6331886.1"/>
    <property type="molecule type" value="Genomic_DNA"/>
</dbReference>
<keyword evidence="2" id="KW-1133">Transmembrane helix</keyword>
<feature type="region of interest" description="Disordered" evidence="1">
    <location>
        <begin position="1"/>
        <end position="100"/>
    </location>
</feature>
<comment type="caution">
    <text evidence="3">The sequence shown here is derived from an EMBL/GenBank/DDBJ whole genome shotgun (WGS) entry which is preliminary data.</text>
</comment>
<reference evidence="3 4" key="1">
    <citation type="journal article" date="2020" name="Nature">
        <title>Six reference-quality genomes reveal evolution of bat adaptations.</title>
        <authorList>
            <person name="Jebb D."/>
            <person name="Huang Z."/>
            <person name="Pippel M."/>
            <person name="Hughes G.M."/>
            <person name="Lavrichenko K."/>
            <person name="Devanna P."/>
            <person name="Winkler S."/>
            <person name="Jermiin L.S."/>
            <person name="Skirmuntt E.C."/>
            <person name="Katzourakis A."/>
            <person name="Burkitt-Gray L."/>
            <person name="Ray D.A."/>
            <person name="Sullivan K.A.M."/>
            <person name="Roscito J.G."/>
            <person name="Kirilenko B.M."/>
            <person name="Davalos L.M."/>
            <person name="Corthals A.P."/>
            <person name="Power M.L."/>
            <person name="Jones G."/>
            <person name="Ransome R.D."/>
            <person name="Dechmann D.K.N."/>
            <person name="Locatelli A.G."/>
            <person name="Puechmaille S.J."/>
            <person name="Fedrigo O."/>
            <person name="Jarvis E.D."/>
            <person name="Hiller M."/>
            <person name="Vernes S.C."/>
            <person name="Myers E.W."/>
            <person name="Teeling E.C."/>
        </authorList>
    </citation>
    <scope>NUCLEOTIDE SEQUENCE [LARGE SCALE GENOMIC DNA]</scope>
    <source>
        <strain evidence="3">MPipKuh1</strain>
        <tissue evidence="3">Flight muscle</tissue>
    </source>
</reference>
<accession>A0A7J7W3P7</accession>
<dbReference type="AlphaFoldDB" id="A0A7J7W3P7"/>
<feature type="compositionally biased region" description="Basic and acidic residues" evidence="1">
    <location>
        <begin position="81"/>
        <end position="98"/>
    </location>
</feature>
<evidence type="ECO:0000313" key="3">
    <source>
        <dbReference type="EMBL" id="KAF6331886.1"/>
    </source>
</evidence>
<organism evidence="3 4">
    <name type="scientific">Pipistrellus kuhlii</name>
    <name type="common">Kuhl's pipistrelle</name>
    <dbReference type="NCBI Taxonomy" id="59472"/>
    <lineage>
        <taxon>Eukaryota</taxon>
        <taxon>Metazoa</taxon>
        <taxon>Chordata</taxon>
        <taxon>Craniata</taxon>
        <taxon>Vertebrata</taxon>
        <taxon>Euteleostomi</taxon>
        <taxon>Mammalia</taxon>
        <taxon>Eutheria</taxon>
        <taxon>Laurasiatheria</taxon>
        <taxon>Chiroptera</taxon>
        <taxon>Yangochiroptera</taxon>
        <taxon>Vespertilionidae</taxon>
        <taxon>Pipistrellus</taxon>
    </lineage>
</organism>
<keyword evidence="2" id="KW-0472">Membrane</keyword>
<feature type="compositionally biased region" description="Basic and acidic residues" evidence="1">
    <location>
        <begin position="1"/>
        <end position="12"/>
    </location>
</feature>
<keyword evidence="4" id="KW-1185">Reference proteome</keyword>
<sequence>MSHTTEGQERPEVSVATWGSGDPGPVDGQPGTPPPKPPRPHKPPNLKPRSSNRRMATFNSVLEHYACINRSRPGDLEPMEAESKEAEPEMAESKDIESKRKKVGSWGWFGWGGPSPAQEVEAAPPVKPEVYPEVELEVCPPAELLPPREASPDAAVEPGPAPEETEAPPPLDGEPSLEPVLVPASKEALPVEDPTQGPKTPAQEAEAAPPVTSKVLHPEEQDAELEASPPAELSPPPADSPAAAVEPGPAPEETEAPPPLDEEPSLERKLVPASEEVLPVEAQLKGRLMNVLTLSQGTTLFYPHWLIFSFKFSFYFVFMFSMV</sequence>
<protein>
    <submittedName>
        <fullName evidence="3">Uncharacterized protein</fullName>
    </submittedName>
</protein>
<evidence type="ECO:0000313" key="4">
    <source>
        <dbReference type="Proteomes" id="UP000558488"/>
    </source>
</evidence>
<feature type="transmembrane region" description="Helical" evidence="2">
    <location>
        <begin position="300"/>
        <end position="320"/>
    </location>
</feature>
<evidence type="ECO:0000256" key="1">
    <source>
        <dbReference type="SAM" id="MobiDB-lite"/>
    </source>
</evidence>